<feature type="region of interest" description="Disordered" evidence="1">
    <location>
        <begin position="1"/>
        <end position="35"/>
    </location>
</feature>
<dbReference type="AlphaFoldDB" id="A0A2N7X794"/>
<name>A0A2N7X794_9BURK</name>
<comment type="caution">
    <text evidence="2">The sequence shown here is derived from an EMBL/GenBank/DDBJ whole genome shotgun (WGS) entry which is preliminary data.</text>
</comment>
<dbReference type="RefSeq" id="WP_026229781.1">
    <property type="nucleotide sequence ID" value="NZ_KB890176.1"/>
</dbReference>
<proteinExistence type="predicted"/>
<organism evidence="2 3">
    <name type="scientific">Trinickia symbiotica</name>
    <dbReference type="NCBI Taxonomy" id="863227"/>
    <lineage>
        <taxon>Bacteria</taxon>
        <taxon>Pseudomonadati</taxon>
        <taxon>Pseudomonadota</taxon>
        <taxon>Betaproteobacteria</taxon>
        <taxon>Burkholderiales</taxon>
        <taxon>Burkholderiaceae</taxon>
        <taxon>Trinickia</taxon>
    </lineage>
</organism>
<dbReference type="Proteomes" id="UP000235777">
    <property type="component" value="Unassembled WGS sequence"/>
</dbReference>
<evidence type="ECO:0000256" key="1">
    <source>
        <dbReference type="SAM" id="MobiDB-lite"/>
    </source>
</evidence>
<feature type="compositionally biased region" description="Basic and acidic residues" evidence="1">
    <location>
        <begin position="26"/>
        <end position="35"/>
    </location>
</feature>
<keyword evidence="3" id="KW-1185">Reference proteome</keyword>
<dbReference type="OrthoDB" id="9796641at2"/>
<reference evidence="2 3" key="1">
    <citation type="submission" date="2018-01" db="EMBL/GenBank/DDBJ databases">
        <title>Whole genome analyses suggest that Burkholderia sensu lato contains two further novel genera in the rhizoxinica-symbiotica group Mycetohabitans gen. nov., and Trinickia gen. nov.: implications for the evolution of diazotrophy and nodulation in the Burkholderiaceae.</title>
        <authorList>
            <person name="Estrada-de los Santos P."/>
            <person name="Palmer M."/>
            <person name="Chavez-Ramirez B."/>
            <person name="Beukes C."/>
            <person name="Steenkamp E.T."/>
            <person name="Hirsch A.M."/>
            <person name="Manyaka P."/>
            <person name="Maluk M."/>
            <person name="Lafos M."/>
            <person name="Crook M."/>
            <person name="Gross E."/>
            <person name="Simon M.F."/>
            <person name="Bueno dos Reis Junior F."/>
            <person name="Poole P.S."/>
            <person name="Venter S.N."/>
            <person name="James E.K."/>
        </authorList>
    </citation>
    <scope>NUCLEOTIDE SEQUENCE [LARGE SCALE GENOMIC DNA]</scope>
    <source>
        <strain evidence="2 3">JPY 581</strain>
    </source>
</reference>
<accession>A0A2N7X794</accession>
<dbReference type="InterPro" id="IPR025528">
    <property type="entry name" value="BrnA_antitoxin"/>
</dbReference>
<feature type="compositionally biased region" description="Basic and acidic residues" evidence="1">
    <location>
        <begin position="9"/>
        <end position="18"/>
    </location>
</feature>
<sequence length="115" mass="13125">MSKRKIPHRVTDAEDAAIRRAAASDPDARELTDDELGEFRPAHEVLPEVVGKEKAAALMRRRGRPALPENERKVSMSIRYDRDLIEAFRSTGEGWQSRMNDALREYAMSHHLLPC</sequence>
<evidence type="ECO:0000313" key="3">
    <source>
        <dbReference type="Proteomes" id="UP000235777"/>
    </source>
</evidence>
<dbReference type="STRING" id="863227.GCA_000373005_02741"/>
<evidence type="ECO:0000313" key="2">
    <source>
        <dbReference type="EMBL" id="PMS37638.1"/>
    </source>
</evidence>
<protein>
    <recommendedName>
        <fullName evidence="4">BrnA antitoxin family protein</fullName>
    </recommendedName>
</protein>
<evidence type="ECO:0008006" key="4">
    <source>
        <dbReference type="Google" id="ProtNLM"/>
    </source>
</evidence>
<dbReference type="EMBL" id="PNYC01000003">
    <property type="protein sequence ID" value="PMS37638.1"/>
    <property type="molecule type" value="Genomic_DNA"/>
</dbReference>
<dbReference type="Pfam" id="PF14384">
    <property type="entry name" value="BrnA_antitoxin"/>
    <property type="match status" value="1"/>
</dbReference>
<gene>
    <name evidence="2" type="ORF">C0Z20_06680</name>
</gene>